<dbReference type="EC" id="3.4.21.88" evidence="12"/>
<dbReference type="EMBL" id="CP003379">
    <property type="protein sequence ID" value="AFL88113.1"/>
    <property type="molecule type" value="Genomic_DNA"/>
</dbReference>
<feature type="domain" description="Peptidase S24/S26A/S26B/S26C" evidence="15">
    <location>
        <begin position="136"/>
        <end position="248"/>
    </location>
</feature>
<evidence type="ECO:0000256" key="13">
    <source>
        <dbReference type="RuleBase" id="RU003991"/>
    </source>
</evidence>
<dbReference type="InterPro" id="IPR036286">
    <property type="entry name" value="LexA/Signal_pep-like_sf"/>
</dbReference>
<dbReference type="Gene3D" id="2.10.109.10">
    <property type="entry name" value="Umud Fragment, subunit A"/>
    <property type="match status" value="1"/>
</dbReference>
<dbReference type="Proteomes" id="UP000006056">
    <property type="component" value="Chromosome"/>
</dbReference>
<dbReference type="GO" id="GO:0045892">
    <property type="term" value="P:negative regulation of DNA-templated transcription"/>
    <property type="evidence" value="ECO:0007669"/>
    <property type="project" value="UniProtKB-UniRule"/>
</dbReference>
<keyword evidence="14" id="KW-0472">Membrane</keyword>
<reference evidence="17 18" key="1">
    <citation type="submission" date="2012-06" db="EMBL/GenBank/DDBJ databases">
        <title>Complete genome of Terriglobus roseus DSM 18391.</title>
        <authorList>
            <consortium name="US DOE Joint Genome Institute (JGI-PGF)"/>
            <person name="Lucas S."/>
            <person name="Copeland A."/>
            <person name="Lapidus A."/>
            <person name="Glavina del Rio T."/>
            <person name="Dalin E."/>
            <person name="Tice H."/>
            <person name="Bruce D."/>
            <person name="Goodwin L."/>
            <person name="Pitluck S."/>
            <person name="Peters L."/>
            <person name="Mikhailova N."/>
            <person name="Munk A.C.C."/>
            <person name="Kyrpides N."/>
            <person name="Mavromatis K."/>
            <person name="Ivanova N."/>
            <person name="Brettin T."/>
            <person name="Detter J.C."/>
            <person name="Han C."/>
            <person name="Larimer F."/>
            <person name="Land M."/>
            <person name="Hauser L."/>
            <person name="Markowitz V."/>
            <person name="Cheng J.-F."/>
            <person name="Hugenholtz P."/>
            <person name="Woyke T."/>
            <person name="Wu D."/>
            <person name="Brambilla E."/>
            <person name="Klenk H.-P."/>
            <person name="Eisen J.A."/>
        </authorList>
    </citation>
    <scope>NUCLEOTIDE SEQUENCE [LARGE SCALE GENOMIC DNA]</scope>
    <source>
        <strain evidence="18">DSM 18391 / NRRL B-41598 / KBS 63</strain>
    </source>
</reference>
<dbReference type="SUPFAM" id="SSF46785">
    <property type="entry name" value="Winged helix' DNA-binding domain"/>
    <property type="match status" value="1"/>
</dbReference>
<proteinExistence type="inferred from homology"/>
<dbReference type="PANTHER" id="PTHR33516">
    <property type="entry name" value="LEXA REPRESSOR"/>
    <property type="match status" value="1"/>
</dbReference>
<keyword evidence="6 12" id="KW-0068">Autocatalytic cleavage</keyword>
<name>I3ZFU5_TERRK</name>
<evidence type="ECO:0000256" key="3">
    <source>
        <dbReference type="ARBA" id="ARBA00022705"/>
    </source>
</evidence>
<evidence type="ECO:0000313" key="17">
    <source>
        <dbReference type="EMBL" id="AFL88113.1"/>
    </source>
</evidence>
<dbReference type="InterPro" id="IPR036388">
    <property type="entry name" value="WH-like_DNA-bd_sf"/>
</dbReference>
<dbReference type="InterPro" id="IPR006199">
    <property type="entry name" value="LexA_DNA-bd_dom"/>
</dbReference>
<feature type="active site" description="For autocatalytic cleavage activity" evidence="12">
    <location>
        <position position="214"/>
    </location>
</feature>
<dbReference type="HAMAP" id="MF_00015">
    <property type="entry name" value="LexA"/>
    <property type="match status" value="1"/>
</dbReference>
<dbReference type="GO" id="GO:0006281">
    <property type="term" value="P:DNA repair"/>
    <property type="evidence" value="ECO:0007669"/>
    <property type="project" value="UniProtKB-UniRule"/>
</dbReference>
<evidence type="ECO:0000256" key="14">
    <source>
        <dbReference type="SAM" id="Phobius"/>
    </source>
</evidence>
<dbReference type="STRING" id="926566.Terro_1820"/>
<keyword evidence="8 12" id="KW-0238">DNA-binding</keyword>
<keyword evidence="10 12" id="KW-0234">DNA repair</keyword>
<keyword evidence="14" id="KW-0812">Transmembrane</keyword>
<dbReference type="PRINTS" id="PR00726">
    <property type="entry name" value="LEXASERPTASE"/>
</dbReference>
<dbReference type="eggNOG" id="COG1974">
    <property type="taxonomic scope" value="Bacteria"/>
</dbReference>
<keyword evidence="14" id="KW-1133">Transmembrane helix</keyword>
<evidence type="ECO:0000256" key="6">
    <source>
        <dbReference type="ARBA" id="ARBA00022813"/>
    </source>
</evidence>
<feature type="active site" description="For autocatalytic cleavage activity" evidence="12">
    <location>
        <position position="176"/>
    </location>
</feature>
<dbReference type="InterPro" id="IPR006197">
    <property type="entry name" value="Peptidase_S24_LexA"/>
</dbReference>
<dbReference type="SUPFAM" id="SSF51306">
    <property type="entry name" value="LexA/Signal peptidase"/>
    <property type="match status" value="1"/>
</dbReference>
<dbReference type="InterPro" id="IPR050077">
    <property type="entry name" value="LexA_repressor"/>
</dbReference>
<dbReference type="GO" id="GO:0003677">
    <property type="term" value="F:DNA binding"/>
    <property type="evidence" value="ECO:0007669"/>
    <property type="project" value="UniProtKB-UniRule"/>
</dbReference>
<dbReference type="KEGG" id="trs:Terro_1820"/>
<dbReference type="MEROPS" id="S24.001"/>
<dbReference type="InterPro" id="IPR036390">
    <property type="entry name" value="WH_DNA-bd_sf"/>
</dbReference>
<evidence type="ECO:0000256" key="1">
    <source>
        <dbReference type="ARBA" id="ARBA00007484"/>
    </source>
</evidence>
<keyword evidence="2 12" id="KW-0678">Repressor</keyword>
<dbReference type="AlphaFoldDB" id="I3ZFU5"/>
<keyword evidence="3 12" id="KW-0235">DNA replication</keyword>
<dbReference type="HOGENOM" id="CLU_066192_45_2_0"/>
<feature type="transmembrane region" description="Helical" evidence="14">
    <location>
        <begin position="37"/>
        <end position="54"/>
    </location>
</feature>
<evidence type="ECO:0000256" key="7">
    <source>
        <dbReference type="ARBA" id="ARBA00023015"/>
    </source>
</evidence>
<dbReference type="GO" id="GO:0006508">
    <property type="term" value="P:proteolysis"/>
    <property type="evidence" value="ECO:0007669"/>
    <property type="project" value="InterPro"/>
</dbReference>
<dbReference type="InterPro" id="IPR006200">
    <property type="entry name" value="LexA"/>
</dbReference>
<evidence type="ECO:0000256" key="4">
    <source>
        <dbReference type="ARBA" id="ARBA00022763"/>
    </source>
</evidence>
<accession>I3ZFU5</accession>
<keyword evidence="5 12" id="KW-0378">Hydrolase</keyword>
<feature type="DNA-binding region" description="H-T-H motif" evidence="12">
    <location>
        <begin position="82"/>
        <end position="102"/>
    </location>
</feature>
<dbReference type="PANTHER" id="PTHR33516:SF2">
    <property type="entry name" value="LEXA REPRESSOR-RELATED"/>
    <property type="match status" value="1"/>
</dbReference>
<dbReference type="GO" id="GO:0009432">
    <property type="term" value="P:SOS response"/>
    <property type="evidence" value="ECO:0007669"/>
    <property type="project" value="UniProtKB-UniRule"/>
</dbReference>
<keyword evidence="18" id="KW-1185">Reference proteome</keyword>
<sequence length="256" mass="28455">MLSSKDAPKVGQQQPDPNPFPGELFHFGKVVTFRIDLGSLSFLLAVRFLFARIIPMAITRRQKEVLDFLSGFTQRKGYSPSYEEIAAGLGLSSLATVHKHITNLHNKGMLQRAHNRSRSIDVLAPRSTRRNNERLPLMGRIAAGKPVEAIESAESISLSEIIGNREVFALEVRGDSMRDEHIVNGDYVLVERTNTAREGEIIVALVDGSDATLKRYYKEGNLIRLQPSNSEMAPIFAPADRVAIQGKVLGMLRKYA</sequence>
<comment type="catalytic activity">
    <reaction evidence="12">
        <text>Hydrolysis of Ala-|-Gly bond in repressor LexA.</text>
        <dbReference type="EC" id="3.4.21.88"/>
    </reaction>
</comment>
<evidence type="ECO:0000259" key="16">
    <source>
        <dbReference type="Pfam" id="PF01726"/>
    </source>
</evidence>
<dbReference type="InterPro" id="IPR015927">
    <property type="entry name" value="Peptidase_S24_S26A/B/C"/>
</dbReference>
<keyword evidence="9 12" id="KW-0804">Transcription</keyword>
<evidence type="ECO:0000259" key="15">
    <source>
        <dbReference type="Pfam" id="PF00717"/>
    </source>
</evidence>
<dbReference type="Pfam" id="PF01726">
    <property type="entry name" value="LexA_DNA_bind"/>
    <property type="match status" value="1"/>
</dbReference>
<dbReference type="CDD" id="cd06529">
    <property type="entry name" value="S24_LexA-like"/>
    <property type="match status" value="1"/>
</dbReference>
<keyword evidence="7 12" id="KW-0805">Transcription regulation</keyword>
<dbReference type="Gene3D" id="1.10.10.10">
    <property type="entry name" value="Winged helix-like DNA-binding domain superfamily/Winged helix DNA-binding domain"/>
    <property type="match status" value="1"/>
</dbReference>
<dbReference type="InterPro" id="IPR039418">
    <property type="entry name" value="LexA-like"/>
</dbReference>
<comment type="subunit">
    <text evidence="12">Homodimer.</text>
</comment>
<dbReference type="PATRIC" id="fig|926566.3.peg.1797"/>
<dbReference type="Pfam" id="PF00717">
    <property type="entry name" value="Peptidase_S24"/>
    <property type="match status" value="1"/>
</dbReference>
<dbReference type="FunFam" id="2.10.109.10:FF:000001">
    <property type="entry name" value="LexA repressor"/>
    <property type="match status" value="1"/>
</dbReference>
<evidence type="ECO:0000256" key="12">
    <source>
        <dbReference type="HAMAP-Rule" id="MF_00015"/>
    </source>
</evidence>
<evidence type="ECO:0000313" key="18">
    <source>
        <dbReference type="Proteomes" id="UP000006056"/>
    </source>
</evidence>
<keyword evidence="4 12" id="KW-0227">DNA damage</keyword>
<evidence type="ECO:0000256" key="9">
    <source>
        <dbReference type="ARBA" id="ARBA00023163"/>
    </source>
</evidence>
<dbReference type="GO" id="GO:0004252">
    <property type="term" value="F:serine-type endopeptidase activity"/>
    <property type="evidence" value="ECO:0007669"/>
    <property type="project" value="UniProtKB-UniRule"/>
</dbReference>
<comment type="function">
    <text evidence="12">Represses a number of genes involved in the response to DNA damage (SOS response), including recA and lexA. In the presence of single-stranded DNA, RecA interacts with LexA causing an autocatalytic cleavage which disrupts the DNA-binding part of LexA, leading to derepression of the SOS regulon and eventually DNA repair.</text>
</comment>
<evidence type="ECO:0000256" key="10">
    <source>
        <dbReference type="ARBA" id="ARBA00023204"/>
    </source>
</evidence>
<evidence type="ECO:0000256" key="8">
    <source>
        <dbReference type="ARBA" id="ARBA00023125"/>
    </source>
</evidence>
<feature type="domain" description="LexA repressor DNA-binding" evidence="16">
    <location>
        <begin position="58"/>
        <end position="118"/>
    </location>
</feature>
<evidence type="ECO:0000256" key="5">
    <source>
        <dbReference type="ARBA" id="ARBA00022801"/>
    </source>
</evidence>
<dbReference type="GO" id="GO:0006260">
    <property type="term" value="P:DNA replication"/>
    <property type="evidence" value="ECO:0007669"/>
    <property type="project" value="UniProtKB-UniRule"/>
</dbReference>
<evidence type="ECO:0000256" key="11">
    <source>
        <dbReference type="ARBA" id="ARBA00023236"/>
    </source>
</evidence>
<comment type="similarity">
    <text evidence="1 12 13">Belongs to the peptidase S24 family.</text>
</comment>
<keyword evidence="11 12" id="KW-0742">SOS response</keyword>
<organism evidence="17 18">
    <name type="scientific">Terriglobus roseus (strain DSM 18391 / NRRL B-41598 / KBS 63)</name>
    <dbReference type="NCBI Taxonomy" id="926566"/>
    <lineage>
        <taxon>Bacteria</taxon>
        <taxon>Pseudomonadati</taxon>
        <taxon>Acidobacteriota</taxon>
        <taxon>Terriglobia</taxon>
        <taxon>Terriglobales</taxon>
        <taxon>Acidobacteriaceae</taxon>
        <taxon>Terriglobus</taxon>
    </lineage>
</organism>
<feature type="site" description="Cleavage; by autolysis" evidence="12">
    <location>
        <begin position="143"/>
        <end position="144"/>
    </location>
</feature>
<gene>
    <name evidence="12" type="primary">lexA</name>
    <name evidence="17" type="ordered locus">Terro_1820</name>
</gene>
<dbReference type="NCBIfam" id="TIGR00498">
    <property type="entry name" value="lexA"/>
    <property type="match status" value="1"/>
</dbReference>
<protein>
    <recommendedName>
        <fullName evidence="12">LexA repressor</fullName>
        <ecNumber evidence="12">3.4.21.88</ecNumber>
    </recommendedName>
</protein>
<evidence type="ECO:0000256" key="2">
    <source>
        <dbReference type="ARBA" id="ARBA00022491"/>
    </source>
</evidence>